<dbReference type="InterPro" id="IPR013587">
    <property type="entry name" value="Nitrate/nitrite_sensing"/>
</dbReference>
<evidence type="ECO:0000256" key="1">
    <source>
        <dbReference type="SAM" id="Phobius"/>
    </source>
</evidence>
<organism evidence="3 4">
    <name type="scientific">Rhynocoris fuscipes</name>
    <dbReference type="NCBI Taxonomy" id="488301"/>
    <lineage>
        <taxon>Eukaryota</taxon>
        <taxon>Metazoa</taxon>
        <taxon>Ecdysozoa</taxon>
        <taxon>Arthropoda</taxon>
        <taxon>Hexapoda</taxon>
        <taxon>Insecta</taxon>
        <taxon>Pterygota</taxon>
        <taxon>Neoptera</taxon>
        <taxon>Paraneoptera</taxon>
        <taxon>Hemiptera</taxon>
        <taxon>Heteroptera</taxon>
        <taxon>Panheteroptera</taxon>
        <taxon>Cimicomorpha</taxon>
        <taxon>Reduviidae</taxon>
        <taxon>Harpactorinae</taxon>
        <taxon>Harpactorini</taxon>
        <taxon>Rhynocoris</taxon>
    </lineage>
</organism>
<dbReference type="Pfam" id="PF08376">
    <property type="entry name" value="NIT"/>
    <property type="match status" value="1"/>
</dbReference>
<dbReference type="EMBL" id="JAPXFL010000089">
    <property type="protein sequence ID" value="KAK9496337.1"/>
    <property type="molecule type" value="Genomic_DNA"/>
</dbReference>
<proteinExistence type="predicted"/>
<feature type="domain" description="Nitrate/nitrite sensing protein" evidence="2">
    <location>
        <begin position="88"/>
        <end position="134"/>
    </location>
</feature>
<sequence>MSDAEDLSEEVSVSGVEESRTAKWCGIRPDPAEKKWRKCYLLQMLVLPFIPIVAVILQTALSLRHILHYRISVAEVEMQVTIATELGKVVTQMQLERSEVAFYIFTNGHFFRSNLTSRFAVTDQALDRLSTWPMVVVSTASGHRLVFNDSVTFRRNLDLFRYTIIIKVFCIILNIIQNFIYDDVPEEDNMTVIE</sequence>
<dbReference type="Proteomes" id="UP001461498">
    <property type="component" value="Unassembled WGS sequence"/>
</dbReference>
<reference evidence="3 4" key="1">
    <citation type="submission" date="2022-12" db="EMBL/GenBank/DDBJ databases">
        <title>Chromosome-level genome assembly of true bugs.</title>
        <authorList>
            <person name="Ma L."/>
            <person name="Li H."/>
        </authorList>
    </citation>
    <scope>NUCLEOTIDE SEQUENCE [LARGE SCALE GENOMIC DNA]</scope>
    <source>
        <strain evidence="3">Lab_2022b</strain>
    </source>
</reference>
<feature type="transmembrane region" description="Helical" evidence="1">
    <location>
        <begin position="40"/>
        <end position="61"/>
    </location>
</feature>
<gene>
    <name evidence="3" type="ORF">O3M35_013355</name>
</gene>
<dbReference type="AlphaFoldDB" id="A0AAW1CEH1"/>
<evidence type="ECO:0000259" key="2">
    <source>
        <dbReference type="Pfam" id="PF08376"/>
    </source>
</evidence>
<protein>
    <recommendedName>
        <fullName evidence="2">Nitrate/nitrite sensing protein domain-containing protein</fullName>
    </recommendedName>
</protein>
<keyword evidence="4" id="KW-1185">Reference proteome</keyword>
<keyword evidence="1" id="KW-0812">Transmembrane</keyword>
<comment type="caution">
    <text evidence="3">The sequence shown here is derived from an EMBL/GenBank/DDBJ whole genome shotgun (WGS) entry which is preliminary data.</text>
</comment>
<evidence type="ECO:0000313" key="4">
    <source>
        <dbReference type="Proteomes" id="UP001461498"/>
    </source>
</evidence>
<keyword evidence="1" id="KW-1133">Transmembrane helix</keyword>
<feature type="transmembrane region" description="Helical" evidence="1">
    <location>
        <begin position="159"/>
        <end position="180"/>
    </location>
</feature>
<evidence type="ECO:0000313" key="3">
    <source>
        <dbReference type="EMBL" id="KAK9496337.1"/>
    </source>
</evidence>
<accession>A0AAW1CEH1</accession>
<name>A0AAW1CEH1_9HEMI</name>
<keyword evidence="1" id="KW-0472">Membrane</keyword>